<reference evidence="2" key="1">
    <citation type="journal article" date="2020" name="mSystems">
        <title>Genome- and Community-Level Interaction Insights into Carbon Utilization and Element Cycling Functions of Hydrothermarchaeota in Hydrothermal Sediment.</title>
        <authorList>
            <person name="Zhou Z."/>
            <person name="Liu Y."/>
            <person name="Xu W."/>
            <person name="Pan J."/>
            <person name="Luo Z.H."/>
            <person name="Li M."/>
        </authorList>
    </citation>
    <scope>NUCLEOTIDE SEQUENCE [LARGE SCALE GENOMIC DNA]</scope>
    <source>
        <strain evidence="2">SpSt-1257</strain>
    </source>
</reference>
<dbReference type="EMBL" id="DSFC01000240">
    <property type="protein sequence ID" value="HEV09581.1"/>
    <property type="molecule type" value="Genomic_DNA"/>
</dbReference>
<dbReference type="InterPro" id="IPR052026">
    <property type="entry name" value="ExeA_AAA_ATPase_DNA-bind"/>
</dbReference>
<dbReference type="InterPro" id="IPR027417">
    <property type="entry name" value="P-loop_NTPase"/>
</dbReference>
<dbReference type="Proteomes" id="UP000885621">
    <property type="component" value="Unassembled WGS sequence"/>
</dbReference>
<dbReference type="SUPFAM" id="SSF52540">
    <property type="entry name" value="P-loop containing nucleoside triphosphate hydrolases"/>
    <property type="match status" value="1"/>
</dbReference>
<dbReference type="Pfam" id="PF13401">
    <property type="entry name" value="AAA_22"/>
    <property type="match status" value="1"/>
</dbReference>
<dbReference type="GO" id="GO:0016887">
    <property type="term" value="F:ATP hydrolysis activity"/>
    <property type="evidence" value="ECO:0007669"/>
    <property type="project" value="InterPro"/>
</dbReference>
<protein>
    <submittedName>
        <fullName evidence="2">DUF2075 domain-containing protein</fullName>
    </submittedName>
</protein>
<dbReference type="AlphaFoldDB" id="A0A831YD41"/>
<dbReference type="Gene3D" id="3.40.50.300">
    <property type="entry name" value="P-loop containing nucleotide triphosphate hydrolases"/>
    <property type="match status" value="1"/>
</dbReference>
<organism evidence="2">
    <name type="scientific">Sulfurihydrogenibium azorense</name>
    <dbReference type="NCBI Taxonomy" id="309806"/>
    <lineage>
        <taxon>Bacteria</taxon>
        <taxon>Pseudomonadati</taxon>
        <taxon>Aquificota</taxon>
        <taxon>Aquificia</taxon>
        <taxon>Aquificales</taxon>
        <taxon>Hydrogenothermaceae</taxon>
        <taxon>Sulfurihydrogenibium</taxon>
    </lineage>
</organism>
<evidence type="ECO:0000313" key="2">
    <source>
        <dbReference type="EMBL" id="HEV09581.1"/>
    </source>
</evidence>
<feature type="non-terminal residue" evidence="2">
    <location>
        <position position="160"/>
    </location>
</feature>
<dbReference type="PANTHER" id="PTHR35894:SF1">
    <property type="entry name" value="PHOSPHORIBULOKINASE _ URIDINE KINASE FAMILY"/>
    <property type="match status" value="1"/>
</dbReference>
<comment type="caution">
    <text evidence="2">The sequence shown here is derived from an EMBL/GenBank/DDBJ whole genome shotgun (WGS) entry which is preliminary data.</text>
</comment>
<gene>
    <name evidence="2" type="ORF">ENO34_04185</name>
</gene>
<accession>A0A831YD41</accession>
<feature type="domain" description="ORC1/DEAH AAA+ ATPase" evidence="1">
    <location>
        <begin position="43"/>
        <end position="160"/>
    </location>
</feature>
<evidence type="ECO:0000259" key="1">
    <source>
        <dbReference type="Pfam" id="PF13401"/>
    </source>
</evidence>
<dbReference type="PANTHER" id="PTHR35894">
    <property type="entry name" value="GENERAL SECRETION PATHWAY PROTEIN A-RELATED"/>
    <property type="match status" value="1"/>
</dbReference>
<proteinExistence type="predicted"/>
<sequence>MNYLEFFGLKEDPFKITPDPDYFFESLTHRKAKNLLEYTIYSKEGFCVIIGEPGTGKTTVLKKFLSELPENFIAATIYNPMLSPEEFLKTLLDEFKIPYNKDISKNEILKKLSQFLEEKLREGKRAIIVIDEAQLMPFETLEELRLLSNIETGKEKLVQI</sequence>
<name>A0A831YD41_9AQUI</name>
<dbReference type="InterPro" id="IPR049945">
    <property type="entry name" value="AAA_22"/>
</dbReference>